<evidence type="ECO:0000313" key="2">
    <source>
        <dbReference type="Proteomes" id="UP000827872"/>
    </source>
</evidence>
<reference evidence="1" key="1">
    <citation type="submission" date="2021-08" db="EMBL/GenBank/DDBJ databases">
        <title>The first chromosome-level gecko genome reveals the dynamic sex chromosomes of Neotropical dwarf geckos (Sphaerodactylidae: Sphaerodactylus).</title>
        <authorList>
            <person name="Pinto B.J."/>
            <person name="Keating S.E."/>
            <person name="Gamble T."/>
        </authorList>
    </citation>
    <scope>NUCLEOTIDE SEQUENCE</scope>
    <source>
        <strain evidence="1">TG3544</strain>
    </source>
</reference>
<sequence length="146" mass="16495">MIIKRNLPVLKQYVPLYQSPTSEQTPWSTCECEKVFGWVLPEKERWIWWLARLLLRAIGGRSCAKQPSSVNSSITFNAKNLQNSYSRSYRLGIFLTGFMLLFLMQGSRVGSSCSGQPRHKQPAVSHTTFIFFLAGSSFLAGTLEIA</sequence>
<dbReference type="Proteomes" id="UP000827872">
    <property type="component" value="Linkage Group LG03"/>
</dbReference>
<evidence type="ECO:0000313" key="1">
    <source>
        <dbReference type="EMBL" id="KAH7993378.1"/>
    </source>
</evidence>
<dbReference type="EMBL" id="CM037616">
    <property type="protein sequence ID" value="KAH7993378.1"/>
    <property type="molecule type" value="Genomic_DNA"/>
</dbReference>
<accession>A0ACB8ELD9</accession>
<keyword evidence="2" id="KW-1185">Reference proteome</keyword>
<proteinExistence type="predicted"/>
<gene>
    <name evidence="1" type="ORF">K3G42_030805</name>
</gene>
<protein>
    <submittedName>
        <fullName evidence="1">Uncharacterized protein</fullName>
    </submittedName>
</protein>
<comment type="caution">
    <text evidence="1">The sequence shown here is derived from an EMBL/GenBank/DDBJ whole genome shotgun (WGS) entry which is preliminary data.</text>
</comment>
<organism evidence="1 2">
    <name type="scientific">Sphaerodactylus townsendi</name>
    <dbReference type="NCBI Taxonomy" id="933632"/>
    <lineage>
        <taxon>Eukaryota</taxon>
        <taxon>Metazoa</taxon>
        <taxon>Chordata</taxon>
        <taxon>Craniata</taxon>
        <taxon>Vertebrata</taxon>
        <taxon>Euteleostomi</taxon>
        <taxon>Lepidosauria</taxon>
        <taxon>Squamata</taxon>
        <taxon>Bifurcata</taxon>
        <taxon>Gekkota</taxon>
        <taxon>Sphaerodactylidae</taxon>
        <taxon>Sphaerodactylus</taxon>
    </lineage>
</organism>
<name>A0ACB8ELD9_9SAUR</name>